<dbReference type="PROSITE" id="PS51163">
    <property type="entry name" value="YRDC"/>
    <property type="match status" value="1"/>
</dbReference>
<comment type="caution">
    <text evidence="13">The sequence shown here is derived from an EMBL/GenBank/DDBJ whole genome shotgun (WGS) entry which is preliminary data.</text>
</comment>
<protein>
    <recommendedName>
        <fullName evidence="10">L-threonylcarbamoyladenylate synthase</fullName>
        <ecNumber evidence="3">2.7.7.87</ecNumber>
    </recommendedName>
    <alternativeName>
        <fullName evidence="10">L-threonylcarbamoyladenylate synthase</fullName>
    </alternativeName>
</protein>
<dbReference type="InterPro" id="IPR017945">
    <property type="entry name" value="DHBP_synth_RibB-like_a/b_dom"/>
</dbReference>
<evidence type="ECO:0000256" key="2">
    <source>
        <dbReference type="ARBA" id="ARBA00007663"/>
    </source>
</evidence>
<dbReference type="InterPro" id="IPR006070">
    <property type="entry name" value="Sua5-like_dom"/>
</dbReference>
<dbReference type="Gene3D" id="3.90.870.10">
    <property type="entry name" value="DHBP synthase"/>
    <property type="match status" value="1"/>
</dbReference>
<proteinExistence type="inferred from homology"/>
<comment type="subcellular location">
    <subcellularLocation>
        <location evidence="1">Cytoplasm</location>
    </subcellularLocation>
</comment>
<dbReference type="RefSeq" id="WP_390233968.1">
    <property type="nucleotide sequence ID" value="NZ_JBHSWI010000001.1"/>
</dbReference>
<dbReference type="EMBL" id="JBHSWI010000001">
    <property type="protein sequence ID" value="MFC6644738.1"/>
    <property type="molecule type" value="Genomic_DNA"/>
</dbReference>
<feature type="domain" description="YrdC-like" evidence="12">
    <location>
        <begin position="1"/>
        <end position="65"/>
    </location>
</feature>
<sequence>MPITATSANLAGLPECTSANCVLEQFGDLIPMIVDGGQTVRTLPTTIVDLSGGGNSWMILREGAIPTHEIALALQ</sequence>
<dbReference type="Pfam" id="PF01300">
    <property type="entry name" value="Sua5_yciO_yrdC"/>
    <property type="match status" value="1"/>
</dbReference>
<dbReference type="PANTHER" id="PTHR17490:SF16">
    <property type="entry name" value="THREONYLCARBAMOYL-AMP SYNTHASE"/>
    <property type="match status" value="1"/>
</dbReference>
<comment type="similarity">
    <text evidence="2">Belongs to the SUA5 family.</text>
</comment>
<evidence type="ECO:0000313" key="13">
    <source>
        <dbReference type="EMBL" id="MFC6644738.1"/>
    </source>
</evidence>
<name>A0ABW1Z989_9BACT</name>
<keyword evidence="5 13" id="KW-0808">Transferase</keyword>
<keyword evidence="8" id="KW-0547">Nucleotide-binding</keyword>
<dbReference type="PANTHER" id="PTHR17490">
    <property type="entry name" value="SUA5"/>
    <property type="match status" value="1"/>
</dbReference>
<evidence type="ECO:0000256" key="11">
    <source>
        <dbReference type="ARBA" id="ARBA00048366"/>
    </source>
</evidence>
<evidence type="ECO:0000256" key="6">
    <source>
        <dbReference type="ARBA" id="ARBA00022694"/>
    </source>
</evidence>
<evidence type="ECO:0000313" key="14">
    <source>
        <dbReference type="Proteomes" id="UP001596391"/>
    </source>
</evidence>
<dbReference type="InterPro" id="IPR050156">
    <property type="entry name" value="TC-AMP_synthase_SUA5"/>
</dbReference>
<accession>A0ABW1Z989</accession>
<keyword evidence="6" id="KW-0819">tRNA processing</keyword>
<evidence type="ECO:0000256" key="4">
    <source>
        <dbReference type="ARBA" id="ARBA00022490"/>
    </source>
</evidence>
<organism evidence="13 14">
    <name type="scientific">Granulicella cerasi</name>
    <dbReference type="NCBI Taxonomy" id="741063"/>
    <lineage>
        <taxon>Bacteria</taxon>
        <taxon>Pseudomonadati</taxon>
        <taxon>Acidobacteriota</taxon>
        <taxon>Terriglobia</taxon>
        <taxon>Terriglobales</taxon>
        <taxon>Acidobacteriaceae</taxon>
        <taxon>Granulicella</taxon>
    </lineage>
</organism>
<dbReference type="SUPFAM" id="SSF55821">
    <property type="entry name" value="YrdC/RibB"/>
    <property type="match status" value="1"/>
</dbReference>
<dbReference type="EC" id="2.7.7.87" evidence="3"/>
<keyword evidence="7 13" id="KW-0548">Nucleotidyltransferase</keyword>
<reference evidence="14" key="1">
    <citation type="journal article" date="2019" name="Int. J. Syst. Evol. Microbiol.">
        <title>The Global Catalogue of Microorganisms (GCM) 10K type strain sequencing project: providing services to taxonomists for standard genome sequencing and annotation.</title>
        <authorList>
            <consortium name="The Broad Institute Genomics Platform"/>
            <consortium name="The Broad Institute Genome Sequencing Center for Infectious Disease"/>
            <person name="Wu L."/>
            <person name="Ma J."/>
        </authorList>
    </citation>
    <scope>NUCLEOTIDE SEQUENCE [LARGE SCALE GENOMIC DNA]</scope>
    <source>
        <strain evidence="14">CGMCC 1.16026</strain>
    </source>
</reference>
<evidence type="ECO:0000256" key="5">
    <source>
        <dbReference type="ARBA" id="ARBA00022679"/>
    </source>
</evidence>
<evidence type="ECO:0000256" key="3">
    <source>
        <dbReference type="ARBA" id="ARBA00012584"/>
    </source>
</evidence>
<keyword evidence="4" id="KW-0963">Cytoplasm</keyword>
<evidence type="ECO:0000256" key="9">
    <source>
        <dbReference type="ARBA" id="ARBA00022840"/>
    </source>
</evidence>
<evidence type="ECO:0000256" key="1">
    <source>
        <dbReference type="ARBA" id="ARBA00004496"/>
    </source>
</evidence>
<keyword evidence="9" id="KW-0067">ATP-binding</keyword>
<evidence type="ECO:0000256" key="10">
    <source>
        <dbReference type="ARBA" id="ARBA00029774"/>
    </source>
</evidence>
<evidence type="ECO:0000256" key="8">
    <source>
        <dbReference type="ARBA" id="ARBA00022741"/>
    </source>
</evidence>
<dbReference type="GO" id="GO:0061710">
    <property type="term" value="F:L-threonylcarbamoyladenylate synthase"/>
    <property type="evidence" value="ECO:0007669"/>
    <property type="project" value="UniProtKB-EC"/>
</dbReference>
<dbReference type="Proteomes" id="UP001596391">
    <property type="component" value="Unassembled WGS sequence"/>
</dbReference>
<gene>
    <name evidence="13" type="ORF">ACFQBQ_03845</name>
</gene>
<evidence type="ECO:0000259" key="12">
    <source>
        <dbReference type="PROSITE" id="PS51163"/>
    </source>
</evidence>
<comment type="catalytic activity">
    <reaction evidence="11">
        <text>L-threonine + hydrogencarbonate + ATP = L-threonylcarbamoyladenylate + diphosphate + H2O</text>
        <dbReference type="Rhea" id="RHEA:36407"/>
        <dbReference type="ChEBI" id="CHEBI:15377"/>
        <dbReference type="ChEBI" id="CHEBI:17544"/>
        <dbReference type="ChEBI" id="CHEBI:30616"/>
        <dbReference type="ChEBI" id="CHEBI:33019"/>
        <dbReference type="ChEBI" id="CHEBI:57926"/>
        <dbReference type="ChEBI" id="CHEBI:73682"/>
        <dbReference type="EC" id="2.7.7.87"/>
    </reaction>
</comment>
<evidence type="ECO:0000256" key="7">
    <source>
        <dbReference type="ARBA" id="ARBA00022695"/>
    </source>
</evidence>
<keyword evidence="14" id="KW-1185">Reference proteome</keyword>